<feature type="region of interest" description="Disordered" evidence="1">
    <location>
        <begin position="119"/>
        <end position="138"/>
    </location>
</feature>
<name>A0A6M2F8D0_9ROSI</name>
<evidence type="ECO:0000256" key="1">
    <source>
        <dbReference type="SAM" id="MobiDB-lite"/>
    </source>
</evidence>
<protein>
    <submittedName>
        <fullName evidence="2">Uncharacterized protein</fullName>
    </submittedName>
</protein>
<organism evidence="2">
    <name type="scientific">Populus davidiana</name>
    <dbReference type="NCBI Taxonomy" id="266767"/>
    <lineage>
        <taxon>Eukaryota</taxon>
        <taxon>Viridiplantae</taxon>
        <taxon>Streptophyta</taxon>
        <taxon>Embryophyta</taxon>
        <taxon>Tracheophyta</taxon>
        <taxon>Spermatophyta</taxon>
        <taxon>Magnoliopsida</taxon>
        <taxon>eudicotyledons</taxon>
        <taxon>Gunneridae</taxon>
        <taxon>Pentapetalae</taxon>
        <taxon>rosids</taxon>
        <taxon>fabids</taxon>
        <taxon>Malpighiales</taxon>
        <taxon>Salicaceae</taxon>
        <taxon>Saliceae</taxon>
        <taxon>Populus</taxon>
    </lineage>
</organism>
<proteinExistence type="predicted"/>
<accession>A0A6M2F8D0</accession>
<dbReference type="AlphaFoldDB" id="A0A6M2F8D0"/>
<sequence length="262" mass="29660">MGEGDGPVVEDLSCCCEILQVWLAAGDRRGTCWLKERKGELRWLRDEKGWFAREPKKEEETAVGGGVFVTGGSRKKNENQSWLLDEKEQRLFCCVEVRPTGMEPEEVGKTEWLGLKIQSQGEREGKQTGGWGKQPRKKKIKIRRGGWGLRPEGTTAAFRKMQGWGFGVWCWLREKRKKNLSLKGLSPAPFRAEEEDEDINQRGHIFCFLLAKRRTHEPREGVVFFLGLRGDGWLKVEDGDGLENGGQKLNGGCFFGGLFGRG</sequence>
<evidence type="ECO:0000313" key="2">
    <source>
        <dbReference type="EMBL" id="NUU93753.1"/>
    </source>
</evidence>
<reference evidence="2" key="1">
    <citation type="submission" date="2020-03" db="EMBL/GenBank/DDBJ databases">
        <authorList>
            <person name="Zhang R."/>
        </authorList>
    </citation>
    <scope>NUCLEOTIDE SEQUENCE</scope>
</reference>
<dbReference type="EMBL" id="GILB01013420">
    <property type="protein sequence ID" value="NUU93753.1"/>
    <property type="molecule type" value="Transcribed_RNA"/>
</dbReference>